<dbReference type="InterPro" id="IPR036259">
    <property type="entry name" value="MFS_trans_sf"/>
</dbReference>
<accession>A0A059D197</accession>
<dbReference type="OMA" id="WLACSSM"/>
<feature type="transmembrane region" description="Helical" evidence="5">
    <location>
        <begin position="155"/>
        <end position="172"/>
    </location>
</feature>
<evidence type="ECO:0000256" key="3">
    <source>
        <dbReference type="ARBA" id="ARBA00022989"/>
    </source>
</evidence>
<feature type="transmembrane region" description="Helical" evidence="5">
    <location>
        <begin position="317"/>
        <end position="339"/>
    </location>
</feature>
<reference evidence="6" key="1">
    <citation type="submission" date="2013-07" db="EMBL/GenBank/DDBJ databases">
        <title>The genome of Eucalyptus grandis.</title>
        <authorList>
            <person name="Schmutz J."/>
            <person name="Hayes R."/>
            <person name="Myburg A."/>
            <person name="Tuskan G."/>
            <person name="Grattapaglia D."/>
            <person name="Rokhsar D.S."/>
        </authorList>
    </citation>
    <scope>NUCLEOTIDE SEQUENCE</scope>
    <source>
        <tissue evidence="6">Leaf extractions</tissue>
    </source>
</reference>
<feature type="transmembrane region" description="Helical" evidence="5">
    <location>
        <begin position="351"/>
        <end position="371"/>
    </location>
</feature>
<evidence type="ECO:0008006" key="7">
    <source>
        <dbReference type="Google" id="ProtNLM"/>
    </source>
</evidence>
<feature type="transmembrane region" description="Helical" evidence="5">
    <location>
        <begin position="120"/>
        <end position="143"/>
    </location>
</feature>
<feature type="transmembrane region" description="Helical" evidence="5">
    <location>
        <begin position="292"/>
        <end position="311"/>
    </location>
</feature>
<evidence type="ECO:0000256" key="2">
    <source>
        <dbReference type="ARBA" id="ARBA00022692"/>
    </source>
</evidence>
<dbReference type="Gene3D" id="1.20.1250.20">
    <property type="entry name" value="MFS general substrate transporter like domains"/>
    <property type="match status" value="2"/>
</dbReference>
<keyword evidence="4 5" id="KW-0472">Membrane</keyword>
<keyword evidence="2 5" id="KW-0812">Transmembrane</keyword>
<sequence>MANSASPLLSISGSSELEILDPDETQSDSLDELTEWCIEGLNSRQFLQAMLVSLARFFDGQQACISDFTDAEPSWHCTGGANTTCSSSSDFCDIPDGSWAWDGPPSKSIVSEWALECANYFITGLPTTSCFYLGCLVGGFVFATLADGSLGRKNLLVLSCFIMSSAALATSFSPDVWVYSALRFASGFGRASIGTCAVVLLTEMVATSVPALIYTSVTFFLVRESPKWLFMQGRDKEALATLTRFTLPAKHSRLELYLSRLLHKKEPTKLGLYSSVKYILEQQWASKRLLKVMALGFGTGMMDYGMLLGVGSLGFDLYLSVTFNALVILPSYVASYFLIERWKRRDSVLSFTMLSGSLSIVCAIAGSGSLLELGLELASFFCTCVVYNVLLIYTTELFPTRVRNSAISMMRQAVVLGVLLDPTLISAGRDIRYLTFLVFGLTIICCGCAAAFLPETRGVTLCDTLDEQEQRITTTP</sequence>
<dbReference type="AlphaFoldDB" id="A0A059D197"/>
<dbReference type="EMBL" id="KK198754">
    <property type="protein sequence ID" value="KCW83960.1"/>
    <property type="molecule type" value="Genomic_DNA"/>
</dbReference>
<dbReference type="GO" id="GO:0016020">
    <property type="term" value="C:membrane"/>
    <property type="evidence" value="ECO:0007669"/>
    <property type="project" value="UniProtKB-SubCell"/>
</dbReference>
<dbReference type="eggNOG" id="KOG0255">
    <property type="taxonomic scope" value="Eukaryota"/>
</dbReference>
<organism evidence="6">
    <name type="scientific">Eucalyptus grandis</name>
    <name type="common">Flooded gum</name>
    <dbReference type="NCBI Taxonomy" id="71139"/>
    <lineage>
        <taxon>Eukaryota</taxon>
        <taxon>Viridiplantae</taxon>
        <taxon>Streptophyta</taxon>
        <taxon>Embryophyta</taxon>
        <taxon>Tracheophyta</taxon>
        <taxon>Spermatophyta</taxon>
        <taxon>Magnoliopsida</taxon>
        <taxon>eudicotyledons</taxon>
        <taxon>Gunneridae</taxon>
        <taxon>Pentapetalae</taxon>
        <taxon>rosids</taxon>
        <taxon>malvids</taxon>
        <taxon>Myrtales</taxon>
        <taxon>Myrtaceae</taxon>
        <taxon>Myrtoideae</taxon>
        <taxon>Eucalypteae</taxon>
        <taxon>Eucalyptus</taxon>
    </lineage>
</organism>
<dbReference type="SUPFAM" id="SSF103473">
    <property type="entry name" value="MFS general substrate transporter"/>
    <property type="match status" value="1"/>
</dbReference>
<dbReference type="Pfam" id="PF00083">
    <property type="entry name" value="Sugar_tr"/>
    <property type="match status" value="2"/>
</dbReference>
<keyword evidence="3 5" id="KW-1133">Transmembrane helix</keyword>
<dbReference type="GO" id="GO:0022857">
    <property type="term" value="F:transmembrane transporter activity"/>
    <property type="evidence" value="ECO:0007669"/>
    <property type="project" value="InterPro"/>
</dbReference>
<dbReference type="PANTHER" id="PTHR24064">
    <property type="entry name" value="SOLUTE CARRIER FAMILY 22 MEMBER"/>
    <property type="match status" value="1"/>
</dbReference>
<dbReference type="InterPro" id="IPR005828">
    <property type="entry name" value="MFS_sugar_transport-like"/>
</dbReference>
<feature type="transmembrane region" description="Helical" evidence="5">
    <location>
        <begin position="433"/>
        <end position="453"/>
    </location>
</feature>
<evidence type="ECO:0000313" key="6">
    <source>
        <dbReference type="EMBL" id="KCW83960.1"/>
    </source>
</evidence>
<gene>
    <name evidence="6" type="ORF">EUGRSUZ_B00845</name>
</gene>
<dbReference type="Gramene" id="KCW83960">
    <property type="protein sequence ID" value="KCW83960"/>
    <property type="gene ID" value="EUGRSUZ_B00845"/>
</dbReference>
<protein>
    <recommendedName>
        <fullName evidence="7">Major facilitator superfamily (MFS) profile domain-containing protein</fullName>
    </recommendedName>
</protein>
<evidence type="ECO:0000256" key="4">
    <source>
        <dbReference type="ARBA" id="ARBA00023136"/>
    </source>
</evidence>
<dbReference type="InParanoid" id="A0A059D197"/>
<dbReference type="STRING" id="71139.A0A059D197"/>
<evidence type="ECO:0000256" key="1">
    <source>
        <dbReference type="ARBA" id="ARBA00004141"/>
    </source>
</evidence>
<name>A0A059D197_EUCGR</name>
<evidence type="ECO:0000256" key="5">
    <source>
        <dbReference type="SAM" id="Phobius"/>
    </source>
</evidence>
<feature type="transmembrane region" description="Helical" evidence="5">
    <location>
        <begin position="377"/>
        <end position="398"/>
    </location>
</feature>
<feature type="transmembrane region" description="Helical" evidence="5">
    <location>
        <begin position="192"/>
        <end position="222"/>
    </location>
</feature>
<comment type="subcellular location">
    <subcellularLocation>
        <location evidence="1">Membrane</location>
        <topology evidence="1">Multi-pass membrane protein</topology>
    </subcellularLocation>
</comment>
<proteinExistence type="predicted"/>